<name>A0ABP0R1Y7_9DINO</name>
<dbReference type="Gene3D" id="3.40.50.1460">
    <property type="match status" value="1"/>
</dbReference>
<comment type="caution">
    <text evidence="3">The sequence shown here is derived from an EMBL/GenBank/DDBJ whole genome shotgun (WGS) entry which is preliminary data.</text>
</comment>
<dbReference type="Proteomes" id="UP001642464">
    <property type="component" value="Unassembled WGS sequence"/>
</dbReference>
<keyword evidence="4" id="KW-1185">Reference proteome</keyword>
<gene>
    <name evidence="3" type="ORF">SCF082_LOCUS44297</name>
</gene>
<evidence type="ECO:0000313" key="3">
    <source>
        <dbReference type="EMBL" id="CAK9094234.1"/>
    </source>
</evidence>
<sequence length="337" mass="37372">MLQSRCRRSLLSIGIQDYAFRPLRHATKDAEILAFKFQTRNYRTQIACNLPDRDSINQAIDEFSSSCIEDATELIVVYFAGYAVATDRGRVQLQLQKAAHADDVEAAHCIGVGDLLERMLRLKRRPRCFTLAILDCGHSHVELGAQEASTQHLPLNGRWATLWSTGAQEPQLVEAGYGHLVCSILHHMVMDPELELHEVTGRLHQHVMCSTDAQSVQIFGSTEHAPLIFSHEVWRPESLALSTIGRLRSTSSVTVRRSLSACCSRLSAQCQGCSRHRLLYALYGLLAIGILVLLVVVAIRSRSVSQLSFVSLRAARLVVTHEGSSKNPLRSSAPLRG</sequence>
<keyword evidence="1" id="KW-0812">Transmembrane</keyword>
<feature type="transmembrane region" description="Helical" evidence="1">
    <location>
        <begin position="278"/>
        <end position="299"/>
    </location>
</feature>
<organism evidence="3 4">
    <name type="scientific">Durusdinium trenchii</name>
    <dbReference type="NCBI Taxonomy" id="1381693"/>
    <lineage>
        <taxon>Eukaryota</taxon>
        <taxon>Sar</taxon>
        <taxon>Alveolata</taxon>
        <taxon>Dinophyceae</taxon>
        <taxon>Suessiales</taxon>
        <taxon>Symbiodiniaceae</taxon>
        <taxon>Durusdinium</taxon>
    </lineage>
</organism>
<proteinExistence type="predicted"/>
<evidence type="ECO:0000259" key="2">
    <source>
        <dbReference type="Pfam" id="PF00656"/>
    </source>
</evidence>
<feature type="domain" description="Peptidase C14 caspase" evidence="2">
    <location>
        <begin position="11"/>
        <end position="142"/>
    </location>
</feature>
<reference evidence="3 4" key="1">
    <citation type="submission" date="2024-02" db="EMBL/GenBank/DDBJ databases">
        <authorList>
            <person name="Chen Y."/>
            <person name="Shah S."/>
            <person name="Dougan E. K."/>
            <person name="Thang M."/>
            <person name="Chan C."/>
        </authorList>
    </citation>
    <scope>NUCLEOTIDE SEQUENCE [LARGE SCALE GENOMIC DNA]</scope>
</reference>
<protein>
    <recommendedName>
        <fullName evidence="2">Peptidase C14 caspase domain-containing protein</fullName>
    </recommendedName>
</protein>
<evidence type="ECO:0000256" key="1">
    <source>
        <dbReference type="SAM" id="Phobius"/>
    </source>
</evidence>
<dbReference type="EMBL" id="CAXAMM010040596">
    <property type="protein sequence ID" value="CAK9094234.1"/>
    <property type="molecule type" value="Genomic_DNA"/>
</dbReference>
<accession>A0ABP0R1Y7</accession>
<evidence type="ECO:0000313" key="4">
    <source>
        <dbReference type="Proteomes" id="UP001642464"/>
    </source>
</evidence>
<keyword evidence="1" id="KW-1133">Transmembrane helix</keyword>
<dbReference type="InterPro" id="IPR011600">
    <property type="entry name" value="Pept_C14_caspase"/>
</dbReference>
<dbReference type="Pfam" id="PF00656">
    <property type="entry name" value="Peptidase_C14"/>
    <property type="match status" value="1"/>
</dbReference>
<keyword evidence="1" id="KW-0472">Membrane</keyword>